<reference evidence="1 2" key="1">
    <citation type="journal article" date="2010" name="Nature">
        <title>The Ectocarpus genome and the independent evolution of multicellularity in brown algae.</title>
        <authorList>
            <person name="Cock J.M."/>
            <person name="Sterck L."/>
            <person name="Rouze P."/>
            <person name="Scornet D."/>
            <person name="Allen A.E."/>
            <person name="Amoutzias G."/>
            <person name="Anthouard V."/>
            <person name="Artiguenave F."/>
            <person name="Aury J.M."/>
            <person name="Badger J.H."/>
            <person name="Beszteri B."/>
            <person name="Billiau K."/>
            <person name="Bonnet E."/>
            <person name="Bothwell J.H."/>
            <person name="Bowler C."/>
            <person name="Boyen C."/>
            <person name="Brownlee C."/>
            <person name="Carrano C.J."/>
            <person name="Charrier B."/>
            <person name="Cho G.Y."/>
            <person name="Coelho S.M."/>
            <person name="Collen J."/>
            <person name="Corre E."/>
            <person name="Da Silva C."/>
            <person name="Delage L."/>
            <person name="Delaroque N."/>
            <person name="Dittami S.M."/>
            <person name="Doulbeau S."/>
            <person name="Elias M."/>
            <person name="Farnham G."/>
            <person name="Gachon C.M."/>
            <person name="Gschloessl B."/>
            <person name="Heesch S."/>
            <person name="Jabbari K."/>
            <person name="Jubin C."/>
            <person name="Kawai H."/>
            <person name="Kimura K."/>
            <person name="Kloareg B."/>
            <person name="Kupper F.C."/>
            <person name="Lang D."/>
            <person name="Le Bail A."/>
            <person name="Leblanc C."/>
            <person name="Lerouge P."/>
            <person name="Lohr M."/>
            <person name="Lopez P.J."/>
            <person name="Martens C."/>
            <person name="Maumus F."/>
            <person name="Michel G."/>
            <person name="Miranda-Saavedra D."/>
            <person name="Morales J."/>
            <person name="Moreau H."/>
            <person name="Motomura T."/>
            <person name="Nagasato C."/>
            <person name="Napoli C.A."/>
            <person name="Nelson D.R."/>
            <person name="Nyvall-Collen P."/>
            <person name="Peters A.F."/>
            <person name="Pommier C."/>
            <person name="Potin P."/>
            <person name="Poulain J."/>
            <person name="Quesneville H."/>
            <person name="Read B."/>
            <person name="Rensing S.A."/>
            <person name="Ritter A."/>
            <person name="Rousvoal S."/>
            <person name="Samanta M."/>
            <person name="Samson G."/>
            <person name="Schroeder D.C."/>
            <person name="Segurens B."/>
            <person name="Strittmatter M."/>
            <person name="Tonon T."/>
            <person name="Tregear J.W."/>
            <person name="Valentin K."/>
            <person name="von Dassow P."/>
            <person name="Yamagishi T."/>
            <person name="Van de Peer Y."/>
            <person name="Wincker P."/>
        </authorList>
    </citation>
    <scope>NUCLEOTIDE SEQUENCE [LARGE SCALE GENOMIC DNA]</scope>
    <source>
        <strain evidence="2">Ec32 / CCAP1310/4</strain>
    </source>
</reference>
<dbReference type="AlphaFoldDB" id="D7FKD1"/>
<evidence type="ECO:0000313" key="2">
    <source>
        <dbReference type="Proteomes" id="UP000002630"/>
    </source>
</evidence>
<dbReference type="EMBL" id="FN648021">
    <property type="protein sequence ID" value="CBJ29334.1"/>
    <property type="molecule type" value="Genomic_DNA"/>
</dbReference>
<dbReference type="EMBL" id="FN649728">
    <property type="protein sequence ID" value="CBJ29334.1"/>
    <property type="molecule type" value="Genomic_DNA"/>
</dbReference>
<sequence length="265" mass="28761">MANGRRNSRRRATCSWRRAVAVTAAGVLALGRRGAVADVCVLSSGKTDVTIGEETSVCLVVNGLGWEVDADLTFYSQVLILPDADEFSRFSVKGSWNASRVIEDDPILTTFGTEVGVHVESMGKYSFQKAFRLREEEKTFPLHTAIISVDEGEVTGISWDDGCHFCGSSQCEDNTYDYTGQLIGGEGNGQDCYWPDSDCLQDGVEDQVSALCQLTVYVVWTGTDSKGNFFTSFAKRLSMYAGETVEGLISDAGDTYEDTIVPAVG</sequence>
<dbReference type="Proteomes" id="UP000002630">
    <property type="component" value="Linkage Group LG03"/>
</dbReference>
<dbReference type="eggNOG" id="ENOG502RZCH">
    <property type="taxonomic scope" value="Eukaryota"/>
</dbReference>
<protein>
    <submittedName>
        <fullName evidence="1">Uncharacterized protein</fullName>
    </submittedName>
</protein>
<dbReference type="OrthoDB" id="188293at2759"/>
<accession>D7FKD1</accession>
<gene>
    <name evidence="1" type="ORF">Esi_0143_0044</name>
</gene>
<dbReference type="InParanoid" id="D7FKD1"/>
<organism evidence="1 2">
    <name type="scientific">Ectocarpus siliculosus</name>
    <name type="common">Brown alga</name>
    <name type="synonym">Conferva siliculosa</name>
    <dbReference type="NCBI Taxonomy" id="2880"/>
    <lineage>
        <taxon>Eukaryota</taxon>
        <taxon>Sar</taxon>
        <taxon>Stramenopiles</taxon>
        <taxon>Ochrophyta</taxon>
        <taxon>PX clade</taxon>
        <taxon>Phaeophyceae</taxon>
        <taxon>Ectocarpales</taxon>
        <taxon>Ectocarpaceae</taxon>
        <taxon>Ectocarpus</taxon>
    </lineage>
</organism>
<keyword evidence="2" id="KW-1185">Reference proteome</keyword>
<proteinExistence type="predicted"/>
<name>D7FKD1_ECTSI</name>
<dbReference type="OMA" id="IRMSKFR"/>
<evidence type="ECO:0000313" key="1">
    <source>
        <dbReference type="EMBL" id="CBJ29334.1"/>
    </source>
</evidence>